<dbReference type="Proteomes" id="UP000041254">
    <property type="component" value="Unassembled WGS sequence"/>
</dbReference>
<dbReference type="AlphaFoldDB" id="A0A0G4G4E7"/>
<reference evidence="1 2" key="1">
    <citation type="submission" date="2014-11" db="EMBL/GenBank/DDBJ databases">
        <authorList>
            <person name="Zhu J."/>
            <person name="Qi W."/>
            <person name="Song R."/>
        </authorList>
    </citation>
    <scope>NUCLEOTIDE SEQUENCE [LARGE SCALE GENOMIC DNA]</scope>
</reference>
<evidence type="ECO:0000313" key="1">
    <source>
        <dbReference type="EMBL" id="CEM22809.1"/>
    </source>
</evidence>
<keyword evidence="2" id="KW-1185">Reference proteome</keyword>
<accession>A0A0G4G4E7</accession>
<gene>
    <name evidence="1" type="ORF">Vbra_16896</name>
</gene>
<sequence>MVRHITVARDVFVRARRLQCPRQRCKCLRVFVADNRTDSAWTGGRVRRIDAVTSAHRGQLYTGGGRIVGPDYEVRCTYSPEHGFRKNWHEFHPTKEGTALMLV</sequence>
<dbReference type="EMBL" id="CDMY01000559">
    <property type="protein sequence ID" value="CEM22809.1"/>
    <property type="molecule type" value="Genomic_DNA"/>
</dbReference>
<protein>
    <submittedName>
        <fullName evidence="1">Uncharacterized protein</fullName>
    </submittedName>
</protein>
<dbReference type="InParanoid" id="A0A0G4G4E7"/>
<evidence type="ECO:0000313" key="2">
    <source>
        <dbReference type="Proteomes" id="UP000041254"/>
    </source>
</evidence>
<name>A0A0G4G4E7_VITBC</name>
<organism evidence="1 2">
    <name type="scientific">Vitrella brassicaformis (strain CCMP3155)</name>
    <dbReference type="NCBI Taxonomy" id="1169540"/>
    <lineage>
        <taxon>Eukaryota</taxon>
        <taxon>Sar</taxon>
        <taxon>Alveolata</taxon>
        <taxon>Colpodellida</taxon>
        <taxon>Vitrellaceae</taxon>
        <taxon>Vitrella</taxon>
    </lineage>
</organism>
<dbReference type="VEuPathDB" id="CryptoDB:Vbra_16896"/>
<dbReference type="PhylomeDB" id="A0A0G4G4E7"/>
<proteinExistence type="predicted"/>